<evidence type="ECO:0000313" key="3">
    <source>
        <dbReference type="Proteomes" id="UP000241868"/>
    </source>
</evidence>
<keyword evidence="3" id="KW-1185">Reference proteome</keyword>
<sequence length="184" mass="20657">MKTPLKYASILTFLPLSGCFFVGQIYDKVYEDCQLTSPEAFNMMPEKHRADLAKKCGWKQQTASETVGNNRLSTVKMCAAPVITLPSARSKPDGIQETALPGGLILKYEVKNGKTTDEIKVYYPNGTLETHTRFKNGYAEGWSEGYYPSGKLKTLFLYQKGKIVRYQSYQENGGKTEDKVLKCP</sequence>
<dbReference type="AlphaFoldDB" id="A0A2P7TZT1"/>
<protein>
    <recommendedName>
        <fullName evidence="4">Toxin-antitoxin system YwqK family antitoxin</fullName>
    </recommendedName>
</protein>
<keyword evidence="1" id="KW-1133">Transmembrane helix</keyword>
<reference evidence="2 3" key="1">
    <citation type="submission" date="2018-03" db="EMBL/GenBank/DDBJ databases">
        <title>Neisseria weixii sp. nov., isolated from the intestinal contents of Tibetan Plateau pika (Ochotona curzoniae) in Yushu, Qinghai Province, China.</title>
        <authorList>
            <person name="Gui Z."/>
        </authorList>
    </citation>
    <scope>NUCLEOTIDE SEQUENCE [LARGE SCALE GENOMIC DNA]</scope>
    <source>
        <strain evidence="2 3">ATCC 51483</strain>
    </source>
</reference>
<organism evidence="2 3">
    <name type="scientific">Neisseria iguanae</name>
    <dbReference type="NCBI Taxonomy" id="90242"/>
    <lineage>
        <taxon>Bacteria</taxon>
        <taxon>Pseudomonadati</taxon>
        <taxon>Pseudomonadota</taxon>
        <taxon>Betaproteobacteria</taxon>
        <taxon>Neisseriales</taxon>
        <taxon>Neisseriaceae</taxon>
        <taxon>Neisseria</taxon>
    </lineage>
</organism>
<keyword evidence="1" id="KW-0812">Transmembrane</keyword>
<gene>
    <name evidence="2" type="ORF">C7N83_07455</name>
</gene>
<dbReference type="EMBL" id="PXYY01000040">
    <property type="protein sequence ID" value="PSJ80242.1"/>
    <property type="molecule type" value="Genomic_DNA"/>
</dbReference>
<name>A0A2P7TZT1_9NEIS</name>
<keyword evidence="1" id="KW-0472">Membrane</keyword>
<proteinExistence type="predicted"/>
<evidence type="ECO:0000313" key="2">
    <source>
        <dbReference type="EMBL" id="PSJ80242.1"/>
    </source>
</evidence>
<comment type="caution">
    <text evidence="2">The sequence shown here is derived from an EMBL/GenBank/DDBJ whole genome shotgun (WGS) entry which is preliminary data.</text>
</comment>
<feature type="transmembrane region" description="Helical" evidence="1">
    <location>
        <begin position="7"/>
        <end position="26"/>
    </location>
</feature>
<evidence type="ECO:0000256" key="1">
    <source>
        <dbReference type="SAM" id="Phobius"/>
    </source>
</evidence>
<accession>A0A2P7TZT1</accession>
<evidence type="ECO:0008006" key="4">
    <source>
        <dbReference type="Google" id="ProtNLM"/>
    </source>
</evidence>
<dbReference type="Gene3D" id="3.90.930.1">
    <property type="match status" value="1"/>
</dbReference>
<dbReference type="SUPFAM" id="SSF82185">
    <property type="entry name" value="Histone H3 K4-specific methyltransferase SET7/9 N-terminal domain"/>
    <property type="match status" value="1"/>
</dbReference>
<dbReference type="Proteomes" id="UP000241868">
    <property type="component" value="Unassembled WGS sequence"/>
</dbReference>